<protein>
    <submittedName>
        <fullName evidence="1">30553_t:CDS:1</fullName>
    </submittedName>
</protein>
<gene>
    <name evidence="1" type="ORF">RPERSI_LOCUS4906</name>
</gene>
<evidence type="ECO:0000313" key="2">
    <source>
        <dbReference type="Proteomes" id="UP000789920"/>
    </source>
</evidence>
<dbReference type="Proteomes" id="UP000789920">
    <property type="component" value="Unassembled WGS sequence"/>
</dbReference>
<dbReference type="EMBL" id="CAJVQC010007075">
    <property type="protein sequence ID" value="CAG8574974.1"/>
    <property type="molecule type" value="Genomic_DNA"/>
</dbReference>
<accession>A0ACA9MA03</accession>
<keyword evidence="2" id="KW-1185">Reference proteome</keyword>
<name>A0ACA9MA03_9GLOM</name>
<organism evidence="1 2">
    <name type="scientific">Racocetra persica</name>
    <dbReference type="NCBI Taxonomy" id="160502"/>
    <lineage>
        <taxon>Eukaryota</taxon>
        <taxon>Fungi</taxon>
        <taxon>Fungi incertae sedis</taxon>
        <taxon>Mucoromycota</taxon>
        <taxon>Glomeromycotina</taxon>
        <taxon>Glomeromycetes</taxon>
        <taxon>Diversisporales</taxon>
        <taxon>Gigasporaceae</taxon>
        <taxon>Racocetra</taxon>
    </lineage>
</organism>
<evidence type="ECO:0000313" key="1">
    <source>
        <dbReference type="EMBL" id="CAG8574974.1"/>
    </source>
</evidence>
<sequence>MGGETLILLELLGEPVEKGWNNRDGENYESNLRPGQIVIQYWNM</sequence>
<reference evidence="1" key="1">
    <citation type="submission" date="2021-06" db="EMBL/GenBank/DDBJ databases">
        <authorList>
            <person name="Kallberg Y."/>
            <person name="Tangrot J."/>
            <person name="Rosling A."/>
        </authorList>
    </citation>
    <scope>NUCLEOTIDE SEQUENCE</scope>
    <source>
        <strain evidence="1">MA461A</strain>
    </source>
</reference>
<proteinExistence type="predicted"/>
<feature type="non-terminal residue" evidence="1">
    <location>
        <position position="44"/>
    </location>
</feature>
<comment type="caution">
    <text evidence="1">The sequence shown here is derived from an EMBL/GenBank/DDBJ whole genome shotgun (WGS) entry which is preliminary data.</text>
</comment>